<organism evidence="3 4">
    <name type="scientific">Rubritalea squalenifaciens DSM 18772</name>
    <dbReference type="NCBI Taxonomy" id="1123071"/>
    <lineage>
        <taxon>Bacteria</taxon>
        <taxon>Pseudomonadati</taxon>
        <taxon>Verrucomicrobiota</taxon>
        <taxon>Verrucomicrobiia</taxon>
        <taxon>Verrucomicrobiales</taxon>
        <taxon>Rubritaleaceae</taxon>
        <taxon>Rubritalea</taxon>
    </lineage>
</organism>
<dbReference type="OrthoDB" id="190621at2"/>
<evidence type="ECO:0000256" key="2">
    <source>
        <dbReference type="SAM" id="Phobius"/>
    </source>
</evidence>
<evidence type="ECO:0000313" key="4">
    <source>
        <dbReference type="Proteomes" id="UP000184510"/>
    </source>
</evidence>
<gene>
    <name evidence="3" type="ORF">SAMN02745181_2160</name>
</gene>
<feature type="compositionally biased region" description="Basic and acidic residues" evidence="1">
    <location>
        <begin position="483"/>
        <end position="508"/>
    </location>
</feature>
<name>A0A1M6KNL3_9BACT</name>
<protein>
    <submittedName>
        <fullName evidence="3">Uncharacterized protein</fullName>
    </submittedName>
</protein>
<accession>A0A1M6KNL3</accession>
<feature type="compositionally biased region" description="Basic and acidic residues" evidence="1">
    <location>
        <begin position="458"/>
        <end position="473"/>
    </location>
</feature>
<dbReference type="Proteomes" id="UP000184510">
    <property type="component" value="Unassembled WGS sequence"/>
</dbReference>
<evidence type="ECO:0000313" key="3">
    <source>
        <dbReference type="EMBL" id="SHJ60529.1"/>
    </source>
</evidence>
<feature type="transmembrane region" description="Helical" evidence="2">
    <location>
        <begin position="398"/>
        <end position="416"/>
    </location>
</feature>
<dbReference type="RefSeq" id="WP_143183765.1">
    <property type="nucleotide sequence ID" value="NZ_FQYR01000004.1"/>
</dbReference>
<dbReference type="EMBL" id="FQYR01000004">
    <property type="protein sequence ID" value="SHJ60529.1"/>
    <property type="molecule type" value="Genomic_DNA"/>
</dbReference>
<feature type="compositionally biased region" description="Basic and acidic residues" evidence="1">
    <location>
        <begin position="549"/>
        <end position="558"/>
    </location>
</feature>
<evidence type="ECO:0000256" key="1">
    <source>
        <dbReference type="SAM" id="MobiDB-lite"/>
    </source>
</evidence>
<proteinExistence type="predicted"/>
<dbReference type="InParanoid" id="A0A1M6KNL3"/>
<dbReference type="AlphaFoldDB" id="A0A1M6KNL3"/>
<feature type="transmembrane region" description="Helical" evidence="2">
    <location>
        <begin position="345"/>
        <end position="365"/>
    </location>
</feature>
<dbReference type="STRING" id="1123071.SAMN02745181_2160"/>
<keyword evidence="2" id="KW-0812">Transmembrane</keyword>
<feature type="compositionally biased region" description="Polar residues" evidence="1">
    <location>
        <begin position="559"/>
        <end position="569"/>
    </location>
</feature>
<keyword evidence="4" id="KW-1185">Reference proteome</keyword>
<sequence>MSIIRKAQLLILALTAGTGLAVLFTLDKVPALSLVDTMLSPQESGNIAPGSIVEDPHPESHRKRVFRKVFAPNNKVPEYLLCSIDDDPDRINAYGLYHPADLSIALENLRQLKMRSIFITTHLQWPELDQVELNALSSAIGKFEHATIATPVKRSVKGDPIPDYFIRASLPASEVSGDSSSLPRVNQLSLAPNITIPQNTLAGFSQIESEEALENSIPLVARWDDRIIFYAPLLELLQHLGLTIDDLYIEAGQYIRLGNKGNIIPIDEFGHYKTDYQATEEPYTVTAAYSGEVSMIGITQTSAILSADGEKSSVYSAISNPYNAIAQIAHTPTVGEESTLTRFPLWLEILLVLDLAALGAWLFAYRSSRRHTVFTIALFTTGAIIFVLNRFTAYWSPSAPYFLTLISAWIFTSLLSRPVRKKLRQSKSSAASSTKDQKKEPATRASEEEISAAKAPSQKKESRDPKPATKKTSEPAGKPFKASLEKNSQDKKSKQEIKLSKPEKENTHTGKPSAQAFEEELIPDEATMFSAASEKQAEKKTNQADADDTSAKTEKSSESNKQATAPGQITSKVKIDIKTEYPFYPADSEDK</sequence>
<reference evidence="3 4" key="1">
    <citation type="submission" date="2016-11" db="EMBL/GenBank/DDBJ databases">
        <authorList>
            <person name="Jaros S."/>
            <person name="Januszkiewicz K."/>
            <person name="Wedrychowicz H."/>
        </authorList>
    </citation>
    <scope>NUCLEOTIDE SEQUENCE [LARGE SCALE GENOMIC DNA]</scope>
    <source>
        <strain evidence="3 4">DSM 18772</strain>
    </source>
</reference>
<keyword evidence="2" id="KW-0472">Membrane</keyword>
<feature type="transmembrane region" description="Helical" evidence="2">
    <location>
        <begin position="372"/>
        <end position="392"/>
    </location>
</feature>
<feature type="compositionally biased region" description="Basic and acidic residues" evidence="1">
    <location>
        <begin position="435"/>
        <end position="447"/>
    </location>
</feature>
<feature type="region of interest" description="Disordered" evidence="1">
    <location>
        <begin position="425"/>
        <end position="569"/>
    </location>
</feature>
<keyword evidence="2" id="KW-1133">Transmembrane helix</keyword>